<organism evidence="2 3">
    <name type="scientific">Rhizophagus clarus</name>
    <dbReference type="NCBI Taxonomy" id="94130"/>
    <lineage>
        <taxon>Eukaryota</taxon>
        <taxon>Fungi</taxon>
        <taxon>Fungi incertae sedis</taxon>
        <taxon>Mucoromycota</taxon>
        <taxon>Glomeromycotina</taxon>
        <taxon>Glomeromycetes</taxon>
        <taxon>Glomerales</taxon>
        <taxon>Glomeraceae</taxon>
        <taxon>Rhizophagus</taxon>
    </lineage>
</organism>
<feature type="region of interest" description="Disordered" evidence="1">
    <location>
        <begin position="27"/>
        <end position="50"/>
    </location>
</feature>
<evidence type="ECO:0000313" key="3">
    <source>
        <dbReference type="Proteomes" id="UP000615446"/>
    </source>
</evidence>
<evidence type="ECO:0000256" key="1">
    <source>
        <dbReference type="SAM" id="MobiDB-lite"/>
    </source>
</evidence>
<name>A0A8H3LME9_9GLOM</name>
<sequence>MHLKFLISTNHLCRTLKNLILQSDPQGMQEDVPLQDLPRKKKKKNSPKISQLNDKNDIYLSKATRVRIDRTINIEGVTSILFVVASKSVLITNLIKLNLINNSLIDNRSAKQKENPYLQDL</sequence>
<accession>A0A8H3LME9</accession>
<protein>
    <submittedName>
        <fullName evidence="2">Uncharacterized protein</fullName>
    </submittedName>
</protein>
<dbReference type="EMBL" id="BLAL01000199">
    <property type="protein sequence ID" value="GES91287.1"/>
    <property type="molecule type" value="Genomic_DNA"/>
</dbReference>
<dbReference type="AlphaFoldDB" id="A0A8H3LME9"/>
<gene>
    <name evidence="2" type="ORF">RCL2_001811800</name>
</gene>
<dbReference type="Proteomes" id="UP000615446">
    <property type="component" value="Unassembled WGS sequence"/>
</dbReference>
<proteinExistence type="predicted"/>
<evidence type="ECO:0000313" key="2">
    <source>
        <dbReference type="EMBL" id="GES91287.1"/>
    </source>
</evidence>
<comment type="caution">
    <text evidence="2">The sequence shown here is derived from an EMBL/GenBank/DDBJ whole genome shotgun (WGS) entry which is preliminary data.</text>
</comment>
<reference evidence="2" key="1">
    <citation type="submission" date="2019-10" db="EMBL/GenBank/DDBJ databases">
        <title>Conservation and host-specific expression of non-tandemly repeated heterogenous ribosome RNA gene in arbuscular mycorrhizal fungi.</title>
        <authorList>
            <person name="Maeda T."/>
            <person name="Kobayashi Y."/>
            <person name="Nakagawa T."/>
            <person name="Ezawa T."/>
            <person name="Yamaguchi K."/>
            <person name="Bino T."/>
            <person name="Nishimoto Y."/>
            <person name="Shigenobu S."/>
            <person name="Kawaguchi M."/>
        </authorList>
    </citation>
    <scope>NUCLEOTIDE SEQUENCE</scope>
    <source>
        <strain evidence="2">HR1</strain>
    </source>
</reference>